<evidence type="ECO:0000313" key="1">
    <source>
        <dbReference type="EMBL" id="MBB4347973.1"/>
    </source>
</evidence>
<evidence type="ECO:0000313" key="6">
    <source>
        <dbReference type="Proteomes" id="UP000576087"/>
    </source>
</evidence>
<dbReference type="Proteomes" id="UP000524535">
    <property type="component" value="Unassembled WGS sequence"/>
</dbReference>
<dbReference type="EMBL" id="JACIHM010000001">
    <property type="protein sequence ID" value="MBB4444321.1"/>
    <property type="molecule type" value="Genomic_DNA"/>
</dbReference>
<gene>
    <name evidence="2" type="ORF">GGE31_000104</name>
    <name evidence="1" type="ORF">GGE33_001681</name>
    <name evidence="3" type="ORF">GGE35_000103</name>
</gene>
<name>A0A7W6WP31_9HYPH</name>
<dbReference type="Proteomes" id="UP000520770">
    <property type="component" value="Unassembled WGS sequence"/>
</dbReference>
<keyword evidence="5" id="KW-1185">Reference proteome</keyword>
<dbReference type="EMBL" id="JACIGW010000001">
    <property type="protein sequence ID" value="MBB4347973.1"/>
    <property type="molecule type" value="Genomic_DNA"/>
</dbReference>
<evidence type="ECO:0000313" key="4">
    <source>
        <dbReference type="Proteomes" id="UP000520770"/>
    </source>
</evidence>
<organism evidence="1 4">
    <name type="scientific">Aliirhizobium cellulosilyticum</name>
    <dbReference type="NCBI Taxonomy" id="393664"/>
    <lineage>
        <taxon>Bacteria</taxon>
        <taxon>Pseudomonadati</taxon>
        <taxon>Pseudomonadota</taxon>
        <taxon>Alphaproteobacteria</taxon>
        <taxon>Hyphomicrobiales</taxon>
        <taxon>Rhizobiaceae</taxon>
        <taxon>Aliirhizobium</taxon>
    </lineage>
</organism>
<evidence type="ECO:0000313" key="2">
    <source>
        <dbReference type="EMBL" id="MBB4409633.1"/>
    </source>
</evidence>
<sequence>MSNVVSLHDHQTRAWETYIEAMQRAQSSGAIEDGIAAGRAWRRWLDLFMTPEQRQSIGSRVAG</sequence>
<dbReference type="EMBL" id="JACIGY010000001">
    <property type="protein sequence ID" value="MBB4409633.1"/>
    <property type="molecule type" value="Genomic_DNA"/>
</dbReference>
<comment type="caution">
    <text evidence="1">The sequence shown here is derived from an EMBL/GenBank/DDBJ whole genome shotgun (WGS) entry which is preliminary data.</text>
</comment>
<evidence type="ECO:0000313" key="3">
    <source>
        <dbReference type="EMBL" id="MBB4444321.1"/>
    </source>
</evidence>
<dbReference type="RefSeq" id="WP_183822024.1">
    <property type="nucleotide sequence ID" value="NZ_JACIGW010000001.1"/>
</dbReference>
<dbReference type="Proteomes" id="UP000576087">
    <property type="component" value="Unassembled WGS sequence"/>
</dbReference>
<accession>A0A7W6WP31</accession>
<evidence type="ECO:0000313" key="5">
    <source>
        <dbReference type="Proteomes" id="UP000524535"/>
    </source>
</evidence>
<dbReference type="AlphaFoldDB" id="A0A7W6WP31"/>
<proteinExistence type="predicted"/>
<reference evidence="4 5" key="1">
    <citation type="submission" date="2020-08" db="EMBL/GenBank/DDBJ databases">
        <title>Genomic Encyclopedia of Type Strains, Phase IV (KMG-V): Genome sequencing to study the core and pangenomes of soil and plant-associated prokaryotes.</title>
        <authorList>
            <person name="Whitman W."/>
        </authorList>
    </citation>
    <scope>NUCLEOTIDE SEQUENCE [LARGE SCALE GENOMIC DNA]</scope>
    <source>
        <strain evidence="2 5">SEMIA 444</strain>
        <strain evidence="1 4">SEMIA 448</strain>
        <strain evidence="3 6">SEMIA 452</strain>
    </source>
</reference>
<protein>
    <submittedName>
        <fullName evidence="1">Trp operon repressor</fullName>
    </submittedName>
</protein>